<evidence type="ECO:0000313" key="1">
    <source>
        <dbReference type="EMBL" id="KAK3785035.1"/>
    </source>
</evidence>
<organism evidence="1 2">
    <name type="scientific">Elysia crispata</name>
    <name type="common">lettuce slug</name>
    <dbReference type="NCBI Taxonomy" id="231223"/>
    <lineage>
        <taxon>Eukaryota</taxon>
        <taxon>Metazoa</taxon>
        <taxon>Spiralia</taxon>
        <taxon>Lophotrochozoa</taxon>
        <taxon>Mollusca</taxon>
        <taxon>Gastropoda</taxon>
        <taxon>Heterobranchia</taxon>
        <taxon>Euthyneura</taxon>
        <taxon>Panpulmonata</taxon>
        <taxon>Sacoglossa</taxon>
        <taxon>Placobranchoidea</taxon>
        <taxon>Plakobranchidae</taxon>
        <taxon>Elysia</taxon>
    </lineage>
</organism>
<gene>
    <name evidence="1" type="ORF">RRG08_037987</name>
</gene>
<evidence type="ECO:0000313" key="2">
    <source>
        <dbReference type="Proteomes" id="UP001283361"/>
    </source>
</evidence>
<sequence length="131" mass="14676">MLIPVSSATKPKLFSDLSPHESNNILQHFWLYVCPSGLRCLLLWPANIPAQPRSSLIAWVNPWTHCHPDQDNQVSPVRGPRLELHVGHSFQTQKYSQDPTDLSVGTVLCEADRIVSSNGDLCGPDKYKGRF</sequence>
<dbReference type="EMBL" id="JAWDGP010002177">
    <property type="protein sequence ID" value="KAK3785035.1"/>
    <property type="molecule type" value="Genomic_DNA"/>
</dbReference>
<comment type="caution">
    <text evidence="1">The sequence shown here is derived from an EMBL/GenBank/DDBJ whole genome shotgun (WGS) entry which is preliminary data.</text>
</comment>
<proteinExistence type="predicted"/>
<name>A0AAE1ACJ4_9GAST</name>
<dbReference type="Proteomes" id="UP001283361">
    <property type="component" value="Unassembled WGS sequence"/>
</dbReference>
<protein>
    <submittedName>
        <fullName evidence="1">Uncharacterized protein</fullName>
    </submittedName>
</protein>
<accession>A0AAE1ACJ4</accession>
<dbReference type="AlphaFoldDB" id="A0AAE1ACJ4"/>
<reference evidence="1" key="1">
    <citation type="journal article" date="2023" name="G3 (Bethesda)">
        <title>A reference genome for the long-term kleptoplast-retaining sea slug Elysia crispata morphotype clarki.</title>
        <authorList>
            <person name="Eastman K.E."/>
            <person name="Pendleton A.L."/>
            <person name="Shaikh M.A."/>
            <person name="Suttiyut T."/>
            <person name="Ogas R."/>
            <person name="Tomko P."/>
            <person name="Gavelis G."/>
            <person name="Widhalm J.R."/>
            <person name="Wisecaver J.H."/>
        </authorList>
    </citation>
    <scope>NUCLEOTIDE SEQUENCE</scope>
    <source>
        <strain evidence="1">ECLA1</strain>
    </source>
</reference>
<keyword evidence="2" id="KW-1185">Reference proteome</keyword>